<comment type="caution">
    <text evidence="1">The sequence shown here is derived from an EMBL/GenBank/DDBJ whole genome shotgun (WGS) entry which is preliminary data.</text>
</comment>
<evidence type="ECO:0000313" key="1">
    <source>
        <dbReference type="EMBL" id="PSB57562.1"/>
    </source>
</evidence>
<accession>A0A2T1GIJ5</accession>
<proteinExistence type="predicted"/>
<dbReference type="EMBL" id="PVWO01000071">
    <property type="protein sequence ID" value="PSB57562.1"/>
    <property type="molecule type" value="Genomic_DNA"/>
</dbReference>
<evidence type="ECO:0000313" key="2">
    <source>
        <dbReference type="Proteomes" id="UP000238937"/>
    </source>
</evidence>
<protein>
    <submittedName>
        <fullName evidence="1">Uncharacterized protein</fullName>
    </submittedName>
</protein>
<keyword evidence="2" id="KW-1185">Reference proteome</keyword>
<sequence length="199" mass="21959">MMSEDPTGNLVEQYVSHTLEFNGELVCIENIPARVDLETGEQFFALSTLERLHQIILAPYNQPVDLDRDRQSSFSNCLPSDIQLTDIVSVTTRAYGVQIAPGMQSTIIIKKVTVAQVLTKLQAYCLGGKLVDGNGREIQFYRLTGVGDGGAFPIDGGEILAKQAEKLNLLHENYTVIEMDYHTHGYNIPSSAPVQPFSI</sequence>
<dbReference type="OrthoDB" id="466160at2"/>
<dbReference type="AlphaFoldDB" id="A0A2T1GIJ5"/>
<dbReference type="RefSeq" id="WP_106302525.1">
    <property type="nucleotide sequence ID" value="NZ_PVWO01000071.1"/>
</dbReference>
<organism evidence="1 2">
    <name type="scientific">Chamaesiphon polymorphus CCALA 037</name>
    <dbReference type="NCBI Taxonomy" id="2107692"/>
    <lineage>
        <taxon>Bacteria</taxon>
        <taxon>Bacillati</taxon>
        <taxon>Cyanobacteriota</taxon>
        <taxon>Cyanophyceae</taxon>
        <taxon>Gomontiellales</taxon>
        <taxon>Chamaesiphonaceae</taxon>
        <taxon>Chamaesiphon</taxon>
    </lineage>
</organism>
<reference evidence="1 2" key="1">
    <citation type="submission" date="2018-03" db="EMBL/GenBank/DDBJ databases">
        <title>The ancient ancestry and fast evolution of plastids.</title>
        <authorList>
            <person name="Moore K.R."/>
            <person name="Magnabosco C."/>
            <person name="Momper L."/>
            <person name="Gold D.A."/>
            <person name="Bosak T."/>
            <person name="Fournier G.P."/>
        </authorList>
    </citation>
    <scope>NUCLEOTIDE SEQUENCE [LARGE SCALE GENOMIC DNA]</scope>
    <source>
        <strain evidence="1 2">CCALA 037</strain>
    </source>
</reference>
<gene>
    <name evidence="1" type="ORF">C7B77_07960</name>
</gene>
<name>A0A2T1GIJ5_9CYAN</name>
<dbReference type="Proteomes" id="UP000238937">
    <property type="component" value="Unassembled WGS sequence"/>
</dbReference>